<keyword evidence="3 6" id="KW-0963">Cytoplasm</keyword>
<evidence type="ECO:0000256" key="2">
    <source>
        <dbReference type="ARBA" id="ARBA00006914"/>
    </source>
</evidence>
<evidence type="ECO:0000256" key="3">
    <source>
        <dbReference type="ARBA" id="ARBA00022490"/>
    </source>
</evidence>
<dbReference type="EMBL" id="OZ034813">
    <property type="protein sequence ID" value="CAL1357519.1"/>
    <property type="molecule type" value="Genomic_DNA"/>
</dbReference>
<dbReference type="PANTHER" id="PTHR23078">
    <property type="entry name" value="VESICULAR-FUSION PROTEIN NSF"/>
    <property type="match status" value="1"/>
</dbReference>
<comment type="function">
    <text evidence="6">Required for vesicle-mediated transport. Catalyzes the fusion of transport vesicles within the Golgi cisternae. Is also required for transport from the endoplasmic reticulum to the Golgi stack. Seems to function as a fusion protein required for the delivery of cargo proteins to all compartments of the Golgi stack independent of vesicle origin.</text>
</comment>
<comment type="cofactor">
    <cofactor evidence="6">
        <name>Mg(2+)</name>
        <dbReference type="ChEBI" id="CHEBI:18420"/>
    </cofactor>
    <text evidence="6">Binds 1 Mg(2+) ion per subunit.</text>
</comment>
<dbReference type="AlphaFoldDB" id="A0AAV2CLT7"/>
<evidence type="ECO:0000256" key="1">
    <source>
        <dbReference type="ARBA" id="ARBA00004496"/>
    </source>
</evidence>
<comment type="catalytic activity">
    <reaction evidence="6">
        <text>ATP + H2O = ADP + phosphate + H(+)</text>
        <dbReference type="Rhea" id="RHEA:13065"/>
        <dbReference type="ChEBI" id="CHEBI:15377"/>
        <dbReference type="ChEBI" id="CHEBI:15378"/>
        <dbReference type="ChEBI" id="CHEBI:30616"/>
        <dbReference type="ChEBI" id="CHEBI:43474"/>
        <dbReference type="ChEBI" id="CHEBI:456216"/>
        <dbReference type="EC" id="3.6.4.6"/>
    </reaction>
</comment>
<dbReference type="GO" id="GO:0016887">
    <property type="term" value="F:ATP hydrolysis activity"/>
    <property type="evidence" value="ECO:0007669"/>
    <property type="project" value="InterPro"/>
</dbReference>
<dbReference type="InterPro" id="IPR029067">
    <property type="entry name" value="CDC48_domain_2-like_sf"/>
</dbReference>
<dbReference type="GO" id="GO:0005524">
    <property type="term" value="F:ATP binding"/>
    <property type="evidence" value="ECO:0007669"/>
    <property type="project" value="UniProtKB-UniRule"/>
</dbReference>
<comment type="subcellular location">
    <subcellularLocation>
        <location evidence="1 6">Cytoplasm</location>
    </subcellularLocation>
</comment>
<evidence type="ECO:0000313" key="7">
    <source>
        <dbReference type="EMBL" id="CAL1357519.1"/>
    </source>
</evidence>
<keyword evidence="6" id="KW-0931">ER-Golgi transport</keyword>
<dbReference type="FunFam" id="2.40.40.20:FF:000012">
    <property type="entry name" value="Vesicle-fusing ATPase protein"/>
    <property type="match status" value="1"/>
</dbReference>
<evidence type="ECO:0000313" key="8">
    <source>
        <dbReference type="Proteomes" id="UP001497516"/>
    </source>
</evidence>
<dbReference type="Gene3D" id="2.40.40.20">
    <property type="match status" value="1"/>
</dbReference>
<keyword evidence="5 6" id="KW-0067">ATP-binding</keyword>
<keyword evidence="4 6" id="KW-0547">Nucleotide-binding</keyword>
<keyword evidence="6" id="KW-0460">Magnesium</keyword>
<name>A0AAV2CLT7_9ROSI</name>
<dbReference type="GO" id="GO:0046872">
    <property type="term" value="F:metal ion binding"/>
    <property type="evidence" value="ECO:0007669"/>
    <property type="project" value="UniProtKB-UniRule"/>
</dbReference>
<dbReference type="SUPFAM" id="SSF54585">
    <property type="entry name" value="Cdc48 domain 2-like"/>
    <property type="match status" value="1"/>
</dbReference>
<dbReference type="Gene3D" id="3.10.330.10">
    <property type="match status" value="1"/>
</dbReference>
<dbReference type="GO" id="GO:0005795">
    <property type="term" value="C:Golgi stack"/>
    <property type="evidence" value="ECO:0007669"/>
    <property type="project" value="TreeGrafter"/>
</dbReference>
<dbReference type="InterPro" id="IPR039812">
    <property type="entry name" value="Vesicle-fus_ATPase"/>
</dbReference>
<gene>
    <name evidence="7" type="ORF">LTRI10_LOCUS5141</name>
</gene>
<keyword evidence="6" id="KW-0479">Metal-binding</keyword>
<protein>
    <recommendedName>
        <fullName evidence="6">Vesicle-fusing ATPase</fullName>
        <ecNumber evidence="6">3.6.4.6</ecNumber>
    </recommendedName>
</protein>
<keyword evidence="6" id="KW-0813">Transport</keyword>
<keyword evidence="8" id="KW-1185">Reference proteome</keyword>
<evidence type="ECO:0000256" key="4">
    <source>
        <dbReference type="ARBA" id="ARBA00022741"/>
    </source>
</evidence>
<comment type="similarity">
    <text evidence="2 6">Belongs to the AAA ATPase family.</text>
</comment>
<dbReference type="GO" id="GO:0043001">
    <property type="term" value="P:Golgi to plasma membrane protein transport"/>
    <property type="evidence" value="ECO:0007669"/>
    <property type="project" value="TreeGrafter"/>
</dbReference>
<dbReference type="Proteomes" id="UP001497516">
    <property type="component" value="Chromosome 1"/>
</dbReference>
<dbReference type="GO" id="GO:0006891">
    <property type="term" value="P:intra-Golgi vesicle-mediated transport"/>
    <property type="evidence" value="ECO:0007669"/>
    <property type="project" value="TreeGrafter"/>
</dbReference>
<dbReference type="EC" id="3.6.4.6" evidence="6"/>
<dbReference type="GO" id="GO:0035494">
    <property type="term" value="P:SNARE complex disassembly"/>
    <property type="evidence" value="ECO:0007669"/>
    <property type="project" value="InterPro"/>
</dbReference>
<dbReference type="PANTHER" id="PTHR23078:SF3">
    <property type="entry name" value="VESICLE-FUSING ATPASE"/>
    <property type="match status" value="1"/>
</dbReference>
<proteinExistence type="inferred from homology"/>
<dbReference type="InterPro" id="IPR009010">
    <property type="entry name" value="Asp_de-COase-like_dom_sf"/>
</dbReference>
<sequence length="154" mass="17347">MSVPATMRVTKIPSMDLTMTNLAYCSPADLHHFADMGTELFMALLADRVILNLAYPFNLTSHQSVERGHIALNGAQRRCIKVSSGDEVSVSRFIPPNDFDLALLKLKLEFVKKEASRAEQVDAVVLSNHLKKIFMNQVMSSGQRVTYDCLHFYR</sequence>
<accession>A0AAV2CLT7</accession>
<evidence type="ECO:0000256" key="5">
    <source>
        <dbReference type="ARBA" id="ARBA00022840"/>
    </source>
</evidence>
<dbReference type="SUPFAM" id="SSF50692">
    <property type="entry name" value="ADC-like"/>
    <property type="match status" value="1"/>
</dbReference>
<keyword evidence="6" id="KW-0653">Protein transport</keyword>
<evidence type="ECO:0000256" key="6">
    <source>
        <dbReference type="RuleBase" id="RU367045"/>
    </source>
</evidence>
<keyword evidence="6" id="KW-0378">Hydrolase</keyword>
<organism evidence="7 8">
    <name type="scientific">Linum trigynum</name>
    <dbReference type="NCBI Taxonomy" id="586398"/>
    <lineage>
        <taxon>Eukaryota</taxon>
        <taxon>Viridiplantae</taxon>
        <taxon>Streptophyta</taxon>
        <taxon>Embryophyta</taxon>
        <taxon>Tracheophyta</taxon>
        <taxon>Spermatophyta</taxon>
        <taxon>Magnoliopsida</taxon>
        <taxon>eudicotyledons</taxon>
        <taxon>Gunneridae</taxon>
        <taxon>Pentapetalae</taxon>
        <taxon>rosids</taxon>
        <taxon>fabids</taxon>
        <taxon>Malpighiales</taxon>
        <taxon>Linaceae</taxon>
        <taxon>Linum</taxon>
    </lineage>
</organism>
<reference evidence="7 8" key="1">
    <citation type="submission" date="2024-04" db="EMBL/GenBank/DDBJ databases">
        <authorList>
            <person name="Fracassetti M."/>
        </authorList>
    </citation>
    <scope>NUCLEOTIDE SEQUENCE [LARGE SCALE GENOMIC DNA]</scope>
</reference>